<dbReference type="InterPro" id="IPR053136">
    <property type="entry name" value="UTP_pyrophosphatase-like"/>
</dbReference>
<keyword evidence="3" id="KW-1185">Reference proteome</keyword>
<dbReference type="AlphaFoldDB" id="A0A449BJG8"/>
<gene>
    <name evidence="2" type="ORF">NCTC10172_00609</name>
</gene>
<protein>
    <submittedName>
        <fullName evidence="2">Protein of uncharacterized function DUF45</fullName>
    </submittedName>
</protein>
<dbReference type="PANTHER" id="PTHR30399:SF1">
    <property type="entry name" value="UTP PYROPHOSPHATASE"/>
    <property type="match status" value="1"/>
</dbReference>
<proteinExistence type="predicted"/>
<organism evidence="2 3">
    <name type="scientific">Acholeplasma hippikon</name>
    <dbReference type="NCBI Taxonomy" id="264636"/>
    <lineage>
        <taxon>Bacteria</taxon>
        <taxon>Bacillati</taxon>
        <taxon>Mycoplasmatota</taxon>
        <taxon>Mollicutes</taxon>
        <taxon>Acholeplasmatales</taxon>
        <taxon>Acholeplasmataceae</taxon>
        <taxon>Acholeplasma</taxon>
    </lineage>
</organism>
<dbReference type="EMBL" id="LR215050">
    <property type="protein sequence ID" value="VEU82592.1"/>
    <property type="molecule type" value="Genomic_DNA"/>
</dbReference>
<name>A0A449BJG8_9MOLU</name>
<evidence type="ECO:0000313" key="2">
    <source>
        <dbReference type="EMBL" id="VEU82592.1"/>
    </source>
</evidence>
<evidence type="ECO:0000313" key="3">
    <source>
        <dbReference type="Proteomes" id="UP000290909"/>
    </source>
</evidence>
<accession>A0A449BJG8</accession>
<dbReference type="STRING" id="1408416.GCA_000702765_00875"/>
<dbReference type="Proteomes" id="UP000290909">
    <property type="component" value="Chromosome"/>
</dbReference>
<dbReference type="KEGG" id="ahk:NCTC10172_00609"/>
<dbReference type="RefSeq" id="WP_035369285.1">
    <property type="nucleotide sequence ID" value="NZ_LR215050.1"/>
</dbReference>
<dbReference type="Gene3D" id="3.30.2010.10">
    <property type="entry name" value="Metalloproteases ('zincins'), catalytic domain"/>
    <property type="match status" value="1"/>
</dbReference>
<evidence type="ECO:0000259" key="1">
    <source>
        <dbReference type="Pfam" id="PF01863"/>
    </source>
</evidence>
<dbReference type="Pfam" id="PF01863">
    <property type="entry name" value="YgjP-like"/>
    <property type="match status" value="1"/>
</dbReference>
<reference evidence="2 3" key="1">
    <citation type="submission" date="2019-01" db="EMBL/GenBank/DDBJ databases">
        <authorList>
            <consortium name="Pathogen Informatics"/>
        </authorList>
    </citation>
    <scope>NUCLEOTIDE SEQUENCE [LARGE SCALE GENOMIC DNA]</scope>
    <source>
        <strain evidence="2 3">NCTC10172</strain>
    </source>
</reference>
<dbReference type="InterPro" id="IPR002725">
    <property type="entry name" value="YgjP-like_metallopeptidase"/>
</dbReference>
<sequence length="215" mass="25557">MFQRKNKVLSGTYEKRDISLSYEIHYKKIKHIYFRFKNNVLVVTANERLSKENIIYAIDINFDKILKLKNKKQSKVEVKKYQLWGKELSIDVFFDGLAQTEKNMFEIYKNETLKMIETLTPNLVNDLNKLGLTLVPIIVKPLKTKYGSCQIYKKTITINSFLAKLDPIYLYYVLLHEYCHLLVPNHQAAFYKKLDLVMKNHKQVQKSLRKHTIMF</sequence>
<feature type="domain" description="YgjP-like metallopeptidase" evidence="1">
    <location>
        <begin position="98"/>
        <end position="211"/>
    </location>
</feature>
<dbReference type="CDD" id="cd07344">
    <property type="entry name" value="M48_yhfN_like"/>
    <property type="match status" value="1"/>
</dbReference>
<dbReference type="PANTHER" id="PTHR30399">
    <property type="entry name" value="UNCHARACTERIZED PROTEIN YGJP"/>
    <property type="match status" value="1"/>
</dbReference>